<evidence type="ECO:0000313" key="1">
    <source>
        <dbReference type="EMBL" id="KZP03220.1"/>
    </source>
</evidence>
<dbReference type="EMBL" id="KV418131">
    <property type="protein sequence ID" value="KZP03220.1"/>
    <property type="molecule type" value="Genomic_DNA"/>
</dbReference>
<name>A0A167TS02_9AGAM</name>
<protein>
    <submittedName>
        <fullName evidence="1">Uncharacterized protein</fullName>
    </submittedName>
</protein>
<keyword evidence="2" id="KW-1185">Reference proteome</keyword>
<proteinExistence type="predicted"/>
<accession>A0A167TS02</accession>
<reference evidence="1 2" key="1">
    <citation type="journal article" date="2016" name="Mol. Biol. Evol.">
        <title>Comparative Genomics of Early-Diverging Mushroom-Forming Fungi Provides Insights into the Origins of Lignocellulose Decay Capabilities.</title>
        <authorList>
            <person name="Nagy L.G."/>
            <person name="Riley R."/>
            <person name="Tritt A."/>
            <person name="Adam C."/>
            <person name="Daum C."/>
            <person name="Floudas D."/>
            <person name="Sun H."/>
            <person name="Yadav J.S."/>
            <person name="Pangilinan J."/>
            <person name="Larsson K.H."/>
            <person name="Matsuura K."/>
            <person name="Barry K."/>
            <person name="Labutti K."/>
            <person name="Kuo R."/>
            <person name="Ohm R.A."/>
            <person name="Bhattacharya S.S."/>
            <person name="Shirouzu T."/>
            <person name="Yoshinaga Y."/>
            <person name="Martin F.M."/>
            <person name="Grigoriev I.V."/>
            <person name="Hibbett D.S."/>
        </authorList>
    </citation>
    <scope>NUCLEOTIDE SEQUENCE [LARGE SCALE GENOMIC DNA]</scope>
    <source>
        <strain evidence="1 2">CBS 109695</strain>
    </source>
</reference>
<dbReference type="AlphaFoldDB" id="A0A167TS02"/>
<dbReference type="Proteomes" id="UP000076532">
    <property type="component" value="Unassembled WGS sequence"/>
</dbReference>
<sequence>MKGIQVLLGLGRKKGDTSRTSDTKNLGAYRLGSSSNGFGVYVVVGRRATSNSALEINRPSALDCLVRRTIPVTAKSQCENILDVN</sequence>
<gene>
    <name evidence="1" type="ORF">FIBSPDRAFT_879657</name>
</gene>
<organism evidence="1 2">
    <name type="scientific">Athelia psychrophila</name>
    <dbReference type="NCBI Taxonomy" id="1759441"/>
    <lineage>
        <taxon>Eukaryota</taxon>
        <taxon>Fungi</taxon>
        <taxon>Dikarya</taxon>
        <taxon>Basidiomycota</taxon>
        <taxon>Agaricomycotina</taxon>
        <taxon>Agaricomycetes</taxon>
        <taxon>Agaricomycetidae</taxon>
        <taxon>Atheliales</taxon>
        <taxon>Atheliaceae</taxon>
        <taxon>Athelia</taxon>
    </lineage>
</organism>
<evidence type="ECO:0000313" key="2">
    <source>
        <dbReference type="Proteomes" id="UP000076532"/>
    </source>
</evidence>